<keyword evidence="2" id="KW-1185">Reference proteome</keyword>
<dbReference type="Pfam" id="PF00415">
    <property type="entry name" value="RCC1"/>
    <property type="match status" value="1"/>
</dbReference>
<name>A0A1I0LAG5_9BACT</name>
<proteinExistence type="predicted"/>
<gene>
    <name evidence="1" type="ORF">SAMN05443639_12337</name>
</gene>
<dbReference type="InterPro" id="IPR051553">
    <property type="entry name" value="Ran_GTPase-activating"/>
</dbReference>
<dbReference type="PROSITE" id="PS00626">
    <property type="entry name" value="RCC1_2"/>
    <property type="match status" value="1"/>
</dbReference>
<evidence type="ECO:0000313" key="1">
    <source>
        <dbReference type="EMBL" id="SEU37012.1"/>
    </source>
</evidence>
<dbReference type="PRINTS" id="PR00633">
    <property type="entry name" value="RCCNDNSATION"/>
</dbReference>
<dbReference type="Proteomes" id="UP000199181">
    <property type="component" value="Unassembled WGS sequence"/>
</dbReference>
<organism evidence="1 2">
    <name type="scientific">Stigmatella erecta</name>
    <dbReference type="NCBI Taxonomy" id="83460"/>
    <lineage>
        <taxon>Bacteria</taxon>
        <taxon>Pseudomonadati</taxon>
        <taxon>Myxococcota</taxon>
        <taxon>Myxococcia</taxon>
        <taxon>Myxococcales</taxon>
        <taxon>Cystobacterineae</taxon>
        <taxon>Archangiaceae</taxon>
        <taxon>Stigmatella</taxon>
    </lineage>
</organism>
<dbReference type="EMBL" id="FOIJ01000023">
    <property type="protein sequence ID" value="SEU37012.1"/>
    <property type="molecule type" value="Genomic_DNA"/>
</dbReference>
<protein>
    <submittedName>
        <fullName evidence="1">Regulator of chromosome condensation (RCC1) repeat-containing protein</fullName>
    </submittedName>
</protein>
<dbReference type="PANTHER" id="PTHR45982:SF1">
    <property type="entry name" value="REGULATOR OF CHROMOSOME CONDENSATION"/>
    <property type="match status" value="1"/>
</dbReference>
<dbReference type="InterPro" id="IPR000408">
    <property type="entry name" value="Reg_chr_condens"/>
</dbReference>
<reference evidence="2" key="1">
    <citation type="submission" date="2016-10" db="EMBL/GenBank/DDBJ databases">
        <authorList>
            <person name="Varghese N."/>
            <person name="Submissions S."/>
        </authorList>
    </citation>
    <scope>NUCLEOTIDE SEQUENCE [LARGE SCALE GENOMIC DNA]</scope>
    <source>
        <strain evidence="2">DSM 16858</strain>
    </source>
</reference>
<evidence type="ECO:0000313" key="2">
    <source>
        <dbReference type="Proteomes" id="UP000199181"/>
    </source>
</evidence>
<accession>A0A1I0LAG5</accession>
<dbReference type="SUPFAM" id="SSF50985">
    <property type="entry name" value="RCC1/BLIP-II"/>
    <property type="match status" value="1"/>
</dbReference>
<dbReference type="Gene3D" id="2.130.10.30">
    <property type="entry name" value="Regulator of chromosome condensation 1/beta-lactamase-inhibitor protein II"/>
    <property type="match status" value="1"/>
</dbReference>
<dbReference type="GO" id="GO:0005085">
    <property type="term" value="F:guanyl-nucleotide exchange factor activity"/>
    <property type="evidence" value="ECO:0007669"/>
    <property type="project" value="TreeGrafter"/>
</dbReference>
<dbReference type="AlphaFoldDB" id="A0A1I0LAG5"/>
<dbReference type="InterPro" id="IPR009091">
    <property type="entry name" value="RCC1/BLIP-II"/>
</dbReference>
<dbReference type="GO" id="GO:0005737">
    <property type="term" value="C:cytoplasm"/>
    <property type="evidence" value="ECO:0007669"/>
    <property type="project" value="TreeGrafter"/>
</dbReference>
<sequence length="86" mass="9001">MLSDGTVWAWGNNSNGQLGDGTLLDRTVPVQVQGLNDGVDVAAGASHSLAMYPNGTLWGWGLNAYGQIGDGGATQYAFRPTLSLLY</sequence>
<dbReference type="PANTHER" id="PTHR45982">
    <property type="entry name" value="REGULATOR OF CHROMOSOME CONDENSATION"/>
    <property type="match status" value="1"/>
</dbReference>
<dbReference type="PROSITE" id="PS50012">
    <property type="entry name" value="RCC1_3"/>
    <property type="match status" value="1"/>
</dbReference>